<dbReference type="PANTHER" id="PTHR14239">
    <property type="entry name" value="DUDULIN-RELATED"/>
    <property type="match status" value="1"/>
</dbReference>
<feature type="domain" description="Pyrroline-5-carboxylate reductase catalytic N-terminal" evidence="2">
    <location>
        <begin position="2"/>
        <end position="96"/>
    </location>
</feature>
<dbReference type="InterPro" id="IPR036291">
    <property type="entry name" value="NAD(P)-bd_dom_sf"/>
</dbReference>
<keyword evidence="4" id="KW-1185">Reference proteome</keyword>
<evidence type="ECO:0000259" key="2">
    <source>
        <dbReference type="Pfam" id="PF03807"/>
    </source>
</evidence>
<evidence type="ECO:0000313" key="4">
    <source>
        <dbReference type="Proteomes" id="UP001165541"/>
    </source>
</evidence>
<gene>
    <name evidence="3" type="ORF">M8A51_22610</name>
</gene>
<dbReference type="RefSeq" id="WP_251780807.1">
    <property type="nucleotide sequence ID" value="NZ_JAMKFE010000018.1"/>
</dbReference>
<dbReference type="Proteomes" id="UP001165541">
    <property type="component" value="Unassembled WGS sequence"/>
</dbReference>
<dbReference type="InterPro" id="IPR028939">
    <property type="entry name" value="P5C_Rdtase_cat_N"/>
</dbReference>
<dbReference type="Gene3D" id="3.40.50.720">
    <property type="entry name" value="NAD(P)-binding Rossmann-like Domain"/>
    <property type="match status" value="1"/>
</dbReference>
<name>A0ABT0YUA6_9BURK</name>
<comment type="caution">
    <text evidence="3">The sequence shown here is derived from an EMBL/GenBank/DDBJ whole genome shotgun (WGS) entry which is preliminary data.</text>
</comment>
<dbReference type="InterPro" id="IPR051267">
    <property type="entry name" value="STEAP_metalloreductase"/>
</dbReference>
<reference evidence="3" key="1">
    <citation type="submission" date="2022-05" db="EMBL/GenBank/DDBJ databases">
        <title>Schlegelella sp. nov., isolated from mangrove soil.</title>
        <authorList>
            <person name="Liu Y."/>
            <person name="Ge X."/>
            <person name="Liu W."/>
        </authorList>
    </citation>
    <scope>NUCLEOTIDE SEQUENCE</scope>
    <source>
        <strain evidence="3">S2-27</strain>
    </source>
</reference>
<dbReference type="Pfam" id="PF03807">
    <property type="entry name" value="F420_oxidored"/>
    <property type="match status" value="1"/>
</dbReference>
<evidence type="ECO:0000256" key="1">
    <source>
        <dbReference type="ARBA" id="ARBA00023002"/>
    </source>
</evidence>
<accession>A0ABT0YUA6</accession>
<evidence type="ECO:0000313" key="3">
    <source>
        <dbReference type="EMBL" id="MCM5682330.1"/>
    </source>
</evidence>
<dbReference type="SUPFAM" id="SSF51735">
    <property type="entry name" value="NAD(P)-binding Rossmann-fold domains"/>
    <property type="match status" value="1"/>
</dbReference>
<sequence length="215" mass="22612">MKFGILGTGMVGEALASKLVALGHEVKMGARSAGNEKARAWVDKTDSSRASQGSFADAAAFGDIVINAVQGAATLSVVEAVIQPLADKVLIDVANPFDFSKGMPPTLFVSNDSSLAEAVQALAPRTKVVKTLNTMSAALMTDPSAVPGDHDVFVSGNDAAAKAHVIELLRSFGWKAPIDLGDLSSARGTESMMLAWMRLWSALGTHEFNFHIARK</sequence>
<protein>
    <submittedName>
        <fullName evidence="3">NAD(P)-binding domain-containing protein</fullName>
    </submittedName>
</protein>
<keyword evidence="1" id="KW-0560">Oxidoreductase</keyword>
<dbReference type="EMBL" id="JAMKFE010000018">
    <property type="protein sequence ID" value="MCM5682330.1"/>
    <property type="molecule type" value="Genomic_DNA"/>
</dbReference>
<organism evidence="3 4">
    <name type="scientific">Caldimonas mangrovi</name>
    <dbReference type="NCBI Taxonomy" id="2944811"/>
    <lineage>
        <taxon>Bacteria</taxon>
        <taxon>Pseudomonadati</taxon>
        <taxon>Pseudomonadota</taxon>
        <taxon>Betaproteobacteria</taxon>
        <taxon>Burkholderiales</taxon>
        <taxon>Sphaerotilaceae</taxon>
        <taxon>Caldimonas</taxon>
    </lineage>
</organism>
<proteinExistence type="predicted"/>